<evidence type="ECO:0000256" key="1">
    <source>
        <dbReference type="SAM" id="Phobius"/>
    </source>
</evidence>
<keyword evidence="1" id="KW-0472">Membrane</keyword>
<reference evidence="2 3" key="1">
    <citation type="journal article" date="2019" name="Int. J. Syst. Evol. Microbiol.">
        <title>Anaerobacillus alkaliphilus sp. nov., a novel alkaliphilic and moderately halophilic bacterium.</title>
        <authorList>
            <person name="Borsodi A.K."/>
            <person name="Aszalos J.M."/>
            <person name="Bihari P."/>
            <person name="Nagy I."/>
            <person name="Schumann P."/>
            <person name="Sproer C."/>
            <person name="Kovacs A.L."/>
            <person name="Boka K."/>
            <person name="Dobosy P."/>
            <person name="Ovari M."/>
            <person name="Szili-Kovacs T."/>
            <person name="Toth E."/>
        </authorList>
    </citation>
    <scope>NUCLEOTIDE SEQUENCE [LARGE SCALE GENOMIC DNA]</scope>
    <source>
        <strain evidence="2 3">B16-10</strain>
    </source>
</reference>
<evidence type="ECO:0000313" key="3">
    <source>
        <dbReference type="Proteomes" id="UP000290649"/>
    </source>
</evidence>
<comment type="caution">
    <text evidence="2">The sequence shown here is derived from an EMBL/GenBank/DDBJ whole genome shotgun (WGS) entry which is preliminary data.</text>
</comment>
<proteinExistence type="predicted"/>
<feature type="transmembrane region" description="Helical" evidence="1">
    <location>
        <begin position="7"/>
        <end position="28"/>
    </location>
</feature>
<dbReference type="OrthoDB" id="2452352at2"/>
<keyword evidence="3" id="KW-1185">Reference proteome</keyword>
<protein>
    <submittedName>
        <fullName evidence="2">Uncharacterized protein</fullName>
    </submittedName>
</protein>
<accession>A0A4Q0VXP2</accession>
<dbReference type="Proteomes" id="UP000290649">
    <property type="component" value="Unassembled WGS sequence"/>
</dbReference>
<dbReference type="RefSeq" id="WP_129076848.1">
    <property type="nucleotide sequence ID" value="NZ_QOUX01000001.1"/>
</dbReference>
<evidence type="ECO:0000313" key="2">
    <source>
        <dbReference type="EMBL" id="RXJ04507.1"/>
    </source>
</evidence>
<dbReference type="EMBL" id="QOUX01000001">
    <property type="protein sequence ID" value="RXJ04507.1"/>
    <property type="molecule type" value="Genomic_DNA"/>
</dbReference>
<organism evidence="2 3">
    <name type="scientific">Anaerobacillus alkaliphilus</name>
    <dbReference type="NCBI Taxonomy" id="1548597"/>
    <lineage>
        <taxon>Bacteria</taxon>
        <taxon>Bacillati</taxon>
        <taxon>Bacillota</taxon>
        <taxon>Bacilli</taxon>
        <taxon>Bacillales</taxon>
        <taxon>Bacillaceae</taxon>
        <taxon>Anaerobacillus</taxon>
    </lineage>
</organism>
<keyword evidence="1" id="KW-0812">Transmembrane</keyword>
<dbReference type="AlphaFoldDB" id="A0A4Q0VXP2"/>
<keyword evidence="1" id="KW-1133">Transmembrane helix</keyword>
<sequence>MEKSRYFRNFIILFLIIIGSPIVLYFYATVYGTTFSVSPLIIVNGEKINYTGIIIRRMGDTPTDPVVLAQNIILDEPNVVKANSTIEVFFVDKPSKVFLEKWFDGEIIEKWKVTKKEEINITTPAEEGNYVYKLNPRWDFRDRVDIVFEIEVKH</sequence>
<name>A0A4Q0VXP2_9BACI</name>
<gene>
    <name evidence="2" type="ORF">DS745_03750</name>
</gene>